<dbReference type="EC" id="1.1.1.6" evidence="5"/>
<dbReference type="Proteomes" id="UP000663499">
    <property type="component" value="Chromosome"/>
</dbReference>
<evidence type="ECO:0000256" key="5">
    <source>
        <dbReference type="ARBA" id="ARBA00039147"/>
    </source>
</evidence>
<evidence type="ECO:0000256" key="8">
    <source>
        <dbReference type="PIRSR" id="PIRSR000112-1"/>
    </source>
</evidence>
<dbReference type="AlphaFoldDB" id="A0A974XGK2"/>
<protein>
    <recommendedName>
        <fullName evidence="6">Glycerol dehydrogenase</fullName>
        <ecNumber evidence="5">1.1.1.6</ecNumber>
    </recommendedName>
</protein>
<dbReference type="NCBIfam" id="NF006941">
    <property type="entry name" value="PRK09423.1"/>
    <property type="match status" value="1"/>
</dbReference>
<keyword evidence="8" id="KW-0862">Zinc</keyword>
<gene>
    <name evidence="12" type="ORF">J0B03_04965</name>
</gene>
<feature type="binding site" evidence="10">
    <location>
        <position position="124"/>
    </location>
    <ligand>
        <name>NAD(+)</name>
        <dbReference type="ChEBI" id="CHEBI:57540"/>
    </ligand>
</feature>
<keyword evidence="13" id="KW-1185">Reference proteome</keyword>
<comment type="pathway">
    <text evidence="4">Polyol metabolism; glycerol fermentation; glycerone phosphate from glycerol (oxidative route): step 1/2.</text>
</comment>
<feature type="binding site" evidence="8">
    <location>
        <position position="170"/>
    </location>
    <ligand>
        <name>glycerol</name>
        <dbReference type="ChEBI" id="CHEBI:17754"/>
    </ligand>
</feature>
<dbReference type="SUPFAM" id="SSF56796">
    <property type="entry name" value="Dehydroquinate synthase-like"/>
    <property type="match status" value="1"/>
</dbReference>
<evidence type="ECO:0000256" key="2">
    <source>
        <dbReference type="ARBA" id="ARBA00023002"/>
    </source>
</evidence>
<keyword evidence="3 10" id="KW-0520">NAD</keyword>
<dbReference type="Gene3D" id="3.40.50.1970">
    <property type="match status" value="1"/>
</dbReference>
<reference evidence="12" key="1">
    <citation type="submission" date="2021-03" db="EMBL/GenBank/DDBJ databases">
        <title>Alkalibacter marinus sp. nov., isolated from tidal flat sediment.</title>
        <authorList>
            <person name="Namirimu T."/>
            <person name="Yang J.-A."/>
            <person name="Yang S.-H."/>
            <person name="Kim Y.-J."/>
            <person name="Kwon K.K."/>
        </authorList>
    </citation>
    <scope>NUCLEOTIDE SEQUENCE</scope>
    <source>
        <strain evidence="12">ES005</strain>
    </source>
</reference>
<dbReference type="PIRSF" id="PIRSF000112">
    <property type="entry name" value="Glycerol_dehydrogenase"/>
    <property type="match status" value="1"/>
</dbReference>
<dbReference type="PANTHER" id="PTHR43616">
    <property type="entry name" value="GLYCEROL DEHYDROGENASE"/>
    <property type="match status" value="1"/>
</dbReference>
<evidence type="ECO:0000256" key="7">
    <source>
        <dbReference type="ARBA" id="ARBA00049006"/>
    </source>
</evidence>
<evidence type="ECO:0000256" key="4">
    <source>
        <dbReference type="ARBA" id="ARBA00037918"/>
    </source>
</evidence>
<dbReference type="InterPro" id="IPR016205">
    <property type="entry name" value="Glycerol_DH"/>
</dbReference>
<feature type="binding site" evidence="9">
    <location>
        <position position="120"/>
    </location>
    <ligand>
        <name>glycerol</name>
        <dbReference type="ChEBI" id="CHEBI:17754"/>
    </ligand>
</feature>
<evidence type="ECO:0000259" key="11">
    <source>
        <dbReference type="Pfam" id="PF00465"/>
    </source>
</evidence>
<feature type="binding site" evidence="10">
    <location>
        <begin position="93"/>
        <end position="97"/>
    </location>
    <ligand>
        <name>NAD(+)</name>
        <dbReference type="ChEBI" id="CHEBI:57540"/>
    </ligand>
</feature>
<dbReference type="EMBL" id="CP071444">
    <property type="protein sequence ID" value="QSX09418.1"/>
    <property type="molecule type" value="Genomic_DNA"/>
</dbReference>
<feature type="binding site" evidence="8">
    <location>
        <position position="253"/>
    </location>
    <ligand>
        <name>glycerol</name>
        <dbReference type="ChEBI" id="CHEBI:17754"/>
    </ligand>
</feature>
<dbReference type="Pfam" id="PF00465">
    <property type="entry name" value="Fe-ADH"/>
    <property type="match status" value="1"/>
</dbReference>
<evidence type="ECO:0000313" key="12">
    <source>
        <dbReference type="EMBL" id="QSX09418.1"/>
    </source>
</evidence>
<dbReference type="CDD" id="cd08170">
    <property type="entry name" value="GlyDH"/>
    <property type="match status" value="1"/>
</dbReference>
<comment type="cofactor">
    <cofactor evidence="8">
        <name>Zn(2+)</name>
        <dbReference type="ChEBI" id="CHEBI:29105"/>
    </cofactor>
    <text evidence="8">Binds 1 zinc ion per subunit.</text>
</comment>
<dbReference type="Gene3D" id="1.20.1090.10">
    <property type="entry name" value="Dehydroquinate synthase-like - alpha domain"/>
    <property type="match status" value="1"/>
</dbReference>
<evidence type="ECO:0000256" key="1">
    <source>
        <dbReference type="ARBA" id="ARBA00022723"/>
    </source>
</evidence>
<evidence type="ECO:0000256" key="10">
    <source>
        <dbReference type="PIRSR" id="PIRSR000112-3"/>
    </source>
</evidence>
<evidence type="ECO:0000256" key="3">
    <source>
        <dbReference type="ARBA" id="ARBA00023027"/>
    </source>
</evidence>
<evidence type="ECO:0000313" key="13">
    <source>
        <dbReference type="Proteomes" id="UP000663499"/>
    </source>
</evidence>
<feature type="binding site" evidence="8">
    <location>
        <position position="271"/>
    </location>
    <ligand>
        <name>glycerol</name>
        <dbReference type="ChEBI" id="CHEBI:17754"/>
    </ligand>
</feature>
<dbReference type="InterPro" id="IPR001670">
    <property type="entry name" value="ADH_Fe/GldA"/>
</dbReference>
<dbReference type="KEGG" id="alka:J0B03_04965"/>
<dbReference type="RefSeq" id="WP_207300753.1">
    <property type="nucleotide sequence ID" value="NZ_CP071444.1"/>
</dbReference>
<keyword evidence="2" id="KW-0560">Oxidoreductase</keyword>
<feature type="binding site" evidence="10">
    <location>
        <position position="130"/>
    </location>
    <ligand>
        <name>NAD(+)</name>
        <dbReference type="ChEBI" id="CHEBI:57540"/>
    </ligand>
</feature>
<dbReference type="GO" id="GO:0008888">
    <property type="term" value="F:glycerol dehydrogenase (NAD+) activity"/>
    <property type="evidence" value="ECO:0007669"/>
    <property type="project" value="UniProtKB-EC"/>
</dbReference>
<comment type="catalytic activity">
    <reaction evidence="7">
        <text>glycerol + NAD(+) = dihydroxyacetone + NADH + H(+)</text>
        <dbReference type="Rhea" id="RHEA:13769"/>
        <dbReference type="ChEBI" id="CHEBI:15378"/>
        <dbReference type="ChEBI" id="CHEBI:16016"/>
        <dbReference type="ChEBI" id="CHEBI:17754"/>
        <dbReference type="ChEBI" id="CHEBI:57540"/>
        <dbReference type="ChEBI" id="CHEBI:57945"/>
        <dbReference type="EC" id="1.1.1.6"/>
    </reaction>
</comment>
<evidence type="ECO:0000256" key="6">
    <source>
        <dbReference type="ARBA" id="ARBA00040132"/>
    </source>
</evidence>
<organism evidence="12 13">
    <name type="scientific">Alkalibacter rhizosphaerae</name>
    <dbReference type="NCBI Taxonomy" id="2815577"/>
    <lineage>
        <taxon>Bacteria</taxon>
        <taxon>Bacillati</taxon>
        <taxon>Bacillota</taxon>
        <taxon>Clostridia</taxon>
        <taxon>Eubacteriales</taxon>
        <taxon>Eubacteriaceae</taxon>
        <taxon>Alkalibacter</taxon>
    </lineage>
</organism>
<name>A0A974XGK2_9FIRM</name>
<sequence>MTQIFGSCNRYVQGYGELEKMHQHVNWMGTRFFVVGSPRRLASLKEIIQEAMMEAEDLVFEEFGGECSWAEVDRLIQMVKDSGSQAIIGVGGGKVADTVKVVAHQCGIRVVIVPTIAASDASTSAASLLYREDGTIEEVLNFPESPDLVLVDTRVILYSPVRLTVAGMGDALSTYIGGKVCYDHYYDNHFGAKGTHTALAIAKLSYDMLMQYGRQAKKAAEQQVITHAFNAVIEVNILMSGLGFENNGSSIDHSFFFGTLALPDREEQVYHGEGVAFSTCCQMVMNGASNEELDEVFQFCVDVGLPVTLEDMGLTDLTEEEYNIMTEAVLQEVFTQNSPSDVTFEMVLGAYKTADAIGKMYKAGGKLI</sequence>
<feature type="domain" description="Alcohol dehydrogenase iron-type/glycerol dehydrogenase GldA" evidence="11">
    <location>
        <begin position="9"/>
        <end position="153"/>
    </location>
</feature>
<proteinExistence type="predicted"/>
<dbReference type="GO" id="GO:0046872">
    <property type="term" value="F:metal ion binding"/>
    <property type="evidence" value="ECO:0007669"/>
    <property type="project" value="UniProtKB-KW"/>
</dbReference>
<accession>A0A974XGK2</accession>
<evidence type="ECO:0000256" key="9">
    <source>
        <dbReference type="PIRSR" id="PIRSR000112-2"/>
    </source>
</evidence>
<dbReference type="PANTHER" id="PTHR43616:SF5">
    <property type="entry name" value="GLYCEROL DEHYDROGENASE 1"/>
    <property type="match status" value="1"/>
</dbReference>
<keyword evidence="1 8" id="KW-0479">Metal-binding</keyword>